<evidence type="ECO:0000256" key="1">
    <source>
        <dbReference type="ARBA" id="ARBA00007316"/>
    </source>
</evidence>
<organism evidence="10 11">
    <name type="scientific">Cohnella abietis</name>
    <dbReference type="NCBI Taxonomy" id="2507935"/>
    <lineage>
        <taxon>Bacteria</taxon>
        <taxon>Bacillati</taxon>
        <taxon>Bacillota</taxon>
        <taxon>Bacilli</taxon>
        <taxon>Bacillales</taxon>
        <taxon>Paenibacillaceae</taxon>
        <taxon>Cohnella</taxon>
    </lineage>
</organism>
<dbReference type="KEGG" id="cohn:KCTCHS21_11990"/>
<keyword evidence="3" id="KW-0808">Transferase</keyword>
<protein>
    <recommendedName>
        <fullName evidence="2">non-specific protein-tyrosine kinase</fullName>
        <ecNumber evidence="2">2.7.10.2</ecNumber>
    </recommendedName>
</protein>
<dbReference type="CDD" id="cd05387">
    <property type="entry name" value="BY-kinase"/>
    <property type="match status" value="1"/>
</dbReference>
<accession>A0A3T1D124</accession>
<dbReference type="SUPFAM" id="SSF52540">
    <property type="entry name" value="P-loop containing nucleoside triphosphate hydrolases"/>
    <property type="match status" value="1"/>
</dbReference>
<keyword evidence="7" id="KW-0829">Tyrosine-protein kinase</keyword>
<evidence type="ECO:0000256" key="3">
    <source>
        <dbReference type="ARBA" id="ARBA00022679"/>
    </source>
</evidence>
<dbReference type="InterPro" id="IPR027417">
    <property type="entry name" value="P-loop_NTPase"/>
</dbReference>
<evidence type="ECO:0000256" key="6">
    <source>
        <dbReference type="ARBA" id="ARBA00022840"/>
    </source>
</evidence>
<dbReference type="GO" id="GO:0042802">
    <property type="term" value="F:identical protein binding"/>
    <property type="evidence" value="ECO:0007669"/>
    <property type="project" value="UniProtKB-ARBA"/>
</dbReference>
<keyword evidence="11" id="KW-1185">Reference proteome</keyword>
<comment type="catalytic activity">
    <reaction evidence="8">
        <text>L-tyrosyl-[protein] + ATP = O-phospho-L-tyrosyl-[protein] + ADP + H(+)</text>
        <dbReference type="Rhea" id="RHEA:10596"/>
        <dbReference type="Rhea" id="RHEA-COMP:10136"/>
        <dbReference type="Rhea" id="RHEA-COMP:20101"/>
        <dbReference type="ChEBI" id="CHEBI:15378"/>
        <dbReference type="ChEBI" id="CHEBI:30616"/>
        <dbReference type="ChEBI" id="CHEBI:46858"/>
        <dbReference type="ChEBI" id="CHEBI:61978"/>
        <dbReference type="ChEBI" id="CHEBI:456216"/>
        <dbReference type="EC" id="2.7.10.2"/>
    </reaction>
</comment>
<reference evidence="10 11" key="1">
    <citation type="submission" date="2019-01" db="EMBL/GenBank/DDBJ databases">
        <title>Complete genome sequence of Cohnella hallensis HS21 isolated from Korean fir (Abies koreana) rhizospheric soil.</title>
        <authorList>
            <person name="Jiang L."/>
            <person name="Kang S.W."/>
            <person name="Kim S."/>
            <person name="Jung J."/>
            <person name="Kim C.Y."/>
            <person name="Kim D.H."/>
            <person name="Kim S.W."/>
            <person name="Lee J."/>
        </authorList>
    </citation>
    <scope>NUCLEOTIDE SEQUENCE [LARGE SCALE GENOMIC DNA]</scope>
    <source>
        <strain evidence="10 11">HS21</strain>
    </source>
</reference>
<evidence type="ECO:0000313" key="11">
    <source>
        <dbReference type="Proteomes" id="UP000289856"/>
    </source>
</evidence>
<dbReference type="Gene3D" id="3.40.50.300">
    <property type="entry name" value="P-loop containing nucleotide triphosphate hydrolases"/>
    <property type="match status" value="1"/>
</dbReference>
<dbReference type="InterPro" id="IPR025669">
    <property type="entry name" value="AAA_dom"/>
</dbReference>
<keyword evidence="4" id="KW-0547">Nucleotide-binding</keyword>
<dbReference type="PANTHER" id="PTHR32309">
    <property type="entry name" value="TYROSINE-PROTEIN KINASE"/>
    <property type="match status" value="1"/>
</dbReference>
<evidence type="ECO:0000256" key="2">
    <source>
        <dbReference type="ARBA" id="ARBA00011903"/>
    </source>
</evidence>
<dbReference type="Proteomes" id="UP000289856">
    <property type="component" value="Chromosome"/>
</dbReference>
<sequence>MLRSAFKNHLIREDSLNIPASEAYKVLRTNIEFSNINASIQTIMIASTQKGEGKSVTSANLAATYAKSNKKVLLIDANLRNPLQHQIFNLSNSLGLSTLLSNQSELREITMVTDIKNLSVIPSGPLLANPPEALGSYRMLAFLEEAKQLYDIIIIDTPPILSVADAQIVAAQCDGVLLIVKAGKVSKEALTKAKAVLDLVGVKVMGAVLNNVNAKRAAFYSAY</sequence>
<evidence type="ECO:0000256" key="8">
    <source>
        <dbReference type="ARBA" id="ARBA00051245"/>
    </source>
</evidence>
<evidence type="ECO:0000256" key="7">
    <source>
        <dbReference type="ARBA" id="ARBA00023137"/>
    </source>
</evidence>
<dbReference type="NCBIfam" id="TIGR01007">
    <property type="entry name" value="eps_fam"/>
    <property type="match status" value="1"/>
</dbReference>
<proteinExistence type="inferred from homology"/>
<dbReference type="PANTHER" id="PTHR32309:SF13">
    <property type="entry name" value="FERRIC ENTEROBACTIN TRANSPORT PROTEIN FEPE"/>
    <property type="match status" value="1"/>
</dbReference>
<dbReference type="InterPro" id="IPR050445">
    <property type="entry name" value="Bact_polysacc_biosynth/exp"/>
</dbReference>
<evidence type="ECO:0000256" key="4">
    <source>
        <dbReference type="ARBA" id="ARBA00022741"/>
    </source>
</evidence>
<dbReference type="OrthoDB" id="9794577at2"/>
<dbReference type="AlphaFoldDB" id="A0A3T1D124"/>
<evidence type="ECO:0000313" key="10">
    <source>
        <dbReference type="EMBL" id="BBI31800.1"/>
    </source>
</evidence>
<dbReference type="GO" id="GO:0005886">
    <property type="term" value="C:plasma membrane"/>
    <property type="evidence" value="ECO:0007669"/>
    <property type="project" value="UniProtKB-ARBA"/>
</dbReference>
<dbReference type="FunFam" id="3.40.50.300:FF:000527">
    <property type="entry name" value="Tyrosine-protein kinase etk"/>
    <property type="match status" value="1"/>
</dbReference>
<dbReference type="GO" id="GO:0004715">
    <property type="term" value="F:non-membrane spanning protein tyrosine kinase activity"/>
    <property type="evidence" value="ECO:0007669"/>
    <property type="project" value="UniProtKB-EC"/>
</dbReference>
<dbReference type="EC" id="2.7.10.2" evidence="2"/>
<feature type="domain" description="AAA" evidence="9">
    <location>
        <begin position="41"/>
        <end position="192"/>
    </location>
</feature>
<dbReference type="EMBL" id="AP019400">
    <property type="protein sequence ID" value="BBI31800.1"/>
    <property type="molecule type" value="Genomic_DNA"/>
</dbReference>
<keyword evidence="5 10" id="KW-0418">Kinase</keyword>
<evidence type="ECO:0000259" key="9">
    <source>
        <dbReference type="Pfam" id="PF13614"/>
    </source>
</evidence>
<dbReference type="InterPro" id="IPR005702">
    <property type="entry name" value="Wzc-like_C"/>
</dbReference>
<evidence type="ECO:0000256" key="5">
    <source>
        <dbReference type="ARBA" id="ARBA00022777"/>
    </source>
</evidence>
<name>A0A3T1D124_9BACL</name>
<dbReference type="Pfam" id="PF13614">
    <property type="entry name" value="AAA_31"/>
    <property type="match status" value="1"/>
</dbReference>
<gene>
    <name evidence="10" type="primary">cap5B</name>
    <name evidence="10" type="ORF">KCTCHS21_11990</name>
</gene>
<comment type="similarity">
    <text evidence="1">Belongs to the CpsD/CapB family.</text>
</comment>
<dbReference type="RefSeq" id="WP_130605857.1">
    <property type="nucleotide sequence ID" value="NZ_AP019400.1"/>
</dbReference>
<dbReference type="GO" id="GO:0005524">
    <property type="term" value="F:ATP binding"/>
    <property type="evidence" value="ECO:0007669"/>
    <property type="project" value="UniProtKB-KW"/>
</dbReference>
<keyword evidence="6" id="KW-0067">ATP-binding</keyword>